<dbReference type="PROSITE" id="PS50102">
    <property type="entry name" value="RRM"/>
    <property type="match status" value="1"/>
</dbReference>
<name>A0A1D6F7Y6_MAIZE</name>
<dbReference type="PANTHER" id="PTHR45735:SF2">
    <property type="entry name" value="CLEAVAGE STIMULATION FACTOR SUBUNIT 2"/>
    <property type="match status" value="1"/>
</dbReference>
<dbReference type="InParanoid" id="A0A1D6F7Y6"/>
<protein>
    <submittedName>
        <fullName evidence="2">Cleavage stimulating factor 64</fullName>
    </submittedName>
</protein>
<gene>
    <name evidence="2" type="ORF">ZEAMMB73_Zm00001d007684</name>
</gene>
<sequence length="216" mass="24952">MAIHMVLLHYFFRCNARVFNQDTSDWDWEEDLEEDEEMISCYQGQTPSPINGPSFFAWEACASGYSSPTDAMFHLLNVSEYLDQVQDARDAYCRHEAARLVIDKETGKPKGYGFCEYKDEETALSACWNLQGYEINGRRLCVDFAENRRNTDKNREKVDNPQNYYRRVFPTTLEFFVNMSSCIVFVPVNDNSCAFSDHPVSPVAISYKHVYVCTTA</sequence>
<dbReference type="EMBL" id="CM007648">
    <property type="protein sequence ID" value="ONM27334.1"/>
    <property type="molecule type" value="Genomic_DNA"/>
</dbReference>
<dbReference type="PANTHER" id="PTHR45735">
    <property type="entry name" value="CLEAVAGE STIMULATION FACTOR SUBUNIT 2"/>
    <property type="match status" value="1"/>
</dbReference>
<accession>A0A1D6F7Y6</accession>
<evidence type="ECO:0000313" key="2">
    <source>
        <dbReference type="EMBL" id="ONM27334.1"/>
    </source>
</evidence>
<keyword evidence="1" id="KW-0694">RNA-binding</keyword>
<dbReference type="InterPro" id="IPR000504">
    <property type="entry name" value="RRM_dom"/>
</dbReference>
<dbReference type="ExpressionAtlas" id="A0A1D6F7Y6">
    <property type="expression patterns" value="baseline and differential"/>
</dbReference>
<dbReference type="GO" id="GO:0003723">
    <property type="term" value="F:RNA binding"/>
    <property type="evidence" value="ECO:0007669"/>
    <property type="project" value="UniProtKB-UniRule"/>
</dbReference>
<dbReference type="SMR" id="A0A1D6F7Y6"/>
<organism evidence="2">
    <name type="scientific">Zea mays</name>
    <name type="common">Maize</name>
    <dbReference type="NCBI Taxonomy" id="4577"/>
    <lineage>
        <taxon>Eukaryota</taxon>
        <taxon>Viridiplantae</taxon>
        <taxon>Streptophyta</taxon>
        <taxon>Embryophyta</taxon>
        <taxon>Tracheophyta</taxon>
        <taxon>Spermatophyta</taxon>
        <taxon>Magnoliopsida</taxon>
        <taxon>Liliopsida</taxon>
        <taxon>Poales</taxon>
        <taxon>Poaceae</taxon>
        <taxon>PACMAD clade</taxon>
        <taxon>Panicoideae</taxon>
        <taxon>Andropogonodae</taxon>
        <taxon>Andropogoneae</taxon>
        <taxon>Tripsacinae</taxon>
        <taxon>Zea</taxon>
    </lineage>
</organism>
<dbReference type="eggNOG" id="KOG4273">
    <property type="taxonomic scope" value="Eukaryota"/>
</dbReference>
<reference evidence="2" key="1">
    <citation type="submission" date="2015-12" db="EMBL/GenBank/DDBJ databases">
        <title>Update maize B73 reference genome by single molecule sequencing technologies.</title>
        <authorList>
            <consortium name="Maize Genome Sequencing Project"/>
            <person name="Ware D."/>
        </authorList>
    </citation>
    <scope>NUCLEOTIDE SEQUENCE [LARGE SCALE GENOMIC DNA]</scope>
    <source>
        <tissue evidence="2">Seedling</tissue>
    </source>
</reference>
<proteinExistence type="predicted"/>
<evidence type="ECO:0000256" key="1">
    <source>
        <dbReference type="PROSITE-ProRule" id="PRU00176"/>
    </source>
</evidence>
<dbReference type="InterPro" id="IPR035979">
    <property type="entry name" value="RBD_domain_sf"/>
</dbReference>
<dbReference type="Pfam" id="PF00076">
    <property type="entry name" value="RRM_1"/>
    <property type="match status" value="1"/>
</dbReference>
<dbReference type="STRING" id="4577.A0A1D6F7Y6"/>
<dbReference type="InterPro" id="IPR012677">
    <property type="entry name" value="Nucleotide-bd_a/b_plait_sf"/>
</dbReference>
<dbReference type="SUPFAM" id="SSF54928">
    <property type="entry name" value="RNA-binding domain, RBD"/>
    <property type="match status" value="1"/>
</dbReference>
<dbReference type="eggNOG" id="KOG0108">
    <property type="taxonomic scope" value="Eukaryota"/>
</dbReference>
<dbReference type="AlphaFoldDB" id="A0A1D6F7Y6"/>
<dbReference type="PaxDb" id="4577-GRMZM2G453025_P01"/>
<dbReference type="Gene3D" id="3.30.70.330">
    <property type="match status" value="1"/>
</dbReference>